<organism evidence="2 3">
    <name type="scientific">Martelella alba</name>
    <dbReference type="NCBI Taxonomy" id="2590451"/>
    <lineage>
        <taxon>Bacteria</taxon>
        <taxon>Pseudomonadati</taxon>
        <taxon>Pseudomonadota</taxon>
        <taxon>Alphaproteobacteria</taxon>
        <taxon>Hyphomicrobiales</taxon>
        <taxon>Aurantimonadaceae</taxon>
        <taxon>Martelella</taxon>
    </lineage>
</organism>
<sequence>MNDFDTLFPLRSGRTHDVNGPGARFFAAALMGACGGHCLWVRASFLPGTLNPVALSRFADPEKLLLARTKDQTETLAAAEEGLRSGALALVVLELDRPLDLTPGRRLQLAAEAGHATGLCLFPEGMGNPAAETRWLCRPLFSPSDSTLQLWSIIKNKTGTNRSWTVRFNEETHRIHMVSETAERSGPQETPDRRGLRGHAS</sequence>
<reference evidence="2 3" key="1">
    <citation type="submission" date="2019-06" db="EMBL/GenBank/DDBJ databases">
        <authorList>
            <person name="Li M."/>
        </authorList>
    </citation>
    <scope>NUCLEOTIDE SEQUENCE [LARGE SCALE GENOMIC DNA]</scope>
    <source>
        <strain evidence="2 3">BGMRC2036</strain>
    </source>
</reference>
<evidence type="ECO:0000313" key="2">
    <source>
        <dbReference type="EMBL" id="TPW32210.1"/>
    </source>
</evidence>
<evidence type="ECO:0000313" key="3">
    <source>
        <dbReference type="Proteomes" id="UP000318801"/>
    </source>
</evidence>
<evidence type="ECO:0000256" key="1">
    <source>
        <dbReference type="SAM" id="MobiDB-lite"/>
    </source>
</evidence>
<keyword evidence="3" id="KW-1185">Reference proteome</keyword>
<dbReference type="InterPro" id="IPR027417">
    <property type="entry name" value="P-loop_NTPase"/>
</dbReference>
<feature type="region of interest" description="Disordered" evidence="1">
    <location>
        <begin position="180"/>
        <end position="201"/>
    </location>
</feature>
<name>A0A506UE23_9HYPH</name>
<dbReference type="EMBL" id="VHLG01000002">
    <property type="protein sequence ID" value="TPW32210.1"/>
    <property type="molecule type" value="Genomic_DNA"/>
</dbReference>
<proteinExistence type="predicted"/>
<accession>A0A506UE23</accession>
<gene>
    <name evidence="2" type="ORF">FJU08_04145</name>
</gene>
<dbReference type="Proteomes" id="UP000318801">
    <property type="component" value="Unassembled WGS sequence"/>
</dbReference>
<dbReference type="OrthoDB" id="7630980at2"/>
<dbReference type="AlphaFoldDB" id="A0A506UE23"/>
<protein>
    <recommendedName>
        <fullName evidence="4">Protein ImuA</fullName>
    </recommendedName>
</protein>
<dbReference type="SUPFAM" id="SSF52540">
    <property type="entry name" value="P-loop containing nucleoside triphosphate hydrolases"/>
    <property type="match status" value="1"/>
</dbReference>
<dbReference type="Gene3D" id="3.40.50.300">
    <property type="entry name" value="P-loop containing nucleotide triphosphate hydrolases"/>
    <property type="match status" value="1"/>
</dbReference>
<evidence type="ECO:0008006" key="4">
    <source>
        <dbReference type="Google" id="ProtNLM"/>
    </source>
</evidence>
<dbReference type="RefSeq" id="WP_141147721.1">
    <property type="nucleotide sequence ID" value="NZ_VHLG01000002.1"/>
</dbReference>
<comment type="caution">
    <text evidence="2">The sequence shown here is derived from an EMBL/GenBank/DDBJ whole genome shotgun (WGS) entry which is preliminary data.</text>
</comment>